<sequence>MTMRTFEGESLLNLMYHDDQETKNKVFEKVLEFFIKTQCFNGESVMQNDENCLEGPELLAELVDVFGFVPMWDY</sequence>
<accession>A0A0F9V4U3</accession>
<reference evidence="1" key="1">
    <citation type="journal article" date="2015" name="Nature">
        <title>Complex archaea that bridge the gap between prokaryotes and eukaryotes.</title>
        <authorList>
            <person name="Spang A."/>
            <person name="Saw J.H."/>
            <person name="Jorgensen S.L."/>
            <person name="Zaremba-Niedzwiedzka K."/>
            <person name="Martijn J."/>
            <person name="Lind A.E."/>
            <person name="van Eijk R."/>
            <person name="Schleper C."/>
            <person name="Guy L."/>
            <person name="Ettema T.J."/>
        </authorList>
    </citation>
    <scope>NUCLEOTIDE SEQUENCE</scope>
</reference>
<dbReference type="AlphaFoldDB" id="A0A0F9V4U3"/>
<comment type="caution">
    <text evidence="1">The sequence shown here is derived from an EMBL/GenBank/DDBJ whole genome shotgun (WGS) entry which is preliminary data.</text>
</comment>
<organism evidence="1">
    <name type="scientific">marine sediment metagenome</name>
    <dbReference type="NCBI Taxonomy" id="412755"/>
    <lineage>
        <taxon>unclassified sequences</taxon>
        <taxon>metagenomes</taxon>
        <taxon>ecological metagenomes</taxon>
    </lineage>
</organism>
<dbReference type="EMBL" id="LAZR01000049">
    <property type="protein sequence ID" value="KKN99009.1"/>
    <property type="molecule type" value="Genomic_DNA"/>
</dbReference>
<gene>
    <name evidence="1" type="ORF">LCGC14_0142540</name>
</gene>
<proteinExistence type="predicted"/>
<protein>
    <submittedName>
        <fullName evidence="1">Uncharacterized protein</fullName>
    </submittedName>
</protein>
<evidence type="ECO:0000313" key="1">
    <source>
        <dbReference type="EMBL" id="KKN99009.1"/>
    </source>
</evidence>
<name>A0A0F9V4U3_9ZZZZ</name>